<feature type="domain" description="RING-type" evidence="5">
    <location>
        <begin position="18"/>
        <end position="56"/>
    </location>
</feature>
<dbReference type="GO" id="GO:0061630">
    <property type="term" value="F:ubiquitin protein ligase activity"/>
    <property type="evidence" value="ECO:0007669"/>
    <property type="project" value="TreeGrafter"/>
</dbReference>
<name>A0A9P3C5E2_9PEZI</name>
<dbReference type="Gene3D" id="3.30.40.10">
    <property type="entry name" value="Zinc/RING finger domain, C3HC4 (zinc finger)"/>
    <property type="match status" value="1"/>
</dbReference>
<dbReference type="EMBL" id="BOLY01000001">
    <property type="protein sequence ID" value="GIZ36653.1"/>
    <property type="molecule type" value="Genomic_DNA"/>
</dbReference>
<dbReference type="GO" id="GO:0008270">
    <property type="term" value="F:zinc ion binding"/>
    <property type="evidence" value="ECO:0007669"/>
    <property type="project" value="UniProtKB-KW"/>
</dbReference>
<dbReference type="GeneID" id="68285697"/>
<dbReference type="GO" id="GO:0012505">
    <property type="term" value="C:endomembrane system"/>
    <property type="evidence" value="ECO:0007669"/>
    <property type="project" value="TreeGrafter"/>
</dbReference>
<dbReference type="AlphaFoldDB" id="A0A9P3C5E2"/>
<dbReference type="RefSeq" id="XP_044651140.1">
    <property type="nucleotide sequence ID" value="XM_044795205.1"/>
</dbReference>
<dbReference type="SMART" id="SM00184">
    <property type="entry name" value="RING"/>
    <property type="match status" value="1"/>
</dbReference>
<evidence type="ECO:0000313" key="7">
    <source>
        <dbReference type="Proteomes" id="UP000825890"/>
    </source>
</evidence>
<evidence type="ECO:0000256" key="1">
    <source>
        <dbReference type="ARBA" id="ARBA00022723"/>
    </source>
</evidence>
<evidence type="ECO:0000259" key="5">
    <source>
        <dbReference type="PROSITE" id="PS50089"/>
    </source>
</evidence>
<dbReference type="PROSITE" id="PS00518">
    <property type="entry name" value="ZF_RING_1"/>
    <property type="match status" value="1"/>
</dbReference>
<dbReference type="InterPro" id="IPR013083">
    <property type="entry name" value="Znf_RING/FYVE/PHD"/>
</dbReference>
<dbReference type="InterPro" id="IPR050731">
    <property type="entry name" value="HRD1_E3_ubiq-ligases"/>
</dbReference>
<dbReference type="SUPFAM" id="SSF57850">
    <property type="entry name" value="RING/U-box"/>
    <property type="match status" value="1"/>
</dbReference>
<evidence type="ECO:0000313" key="6">
    <source>
        <dbReference type="EMBL" id="GIZ36653.1"/>
    </source>
</evidence>
<keyword evidence="2 4" id="KW-0863">Zinc-finger</keyword>
<reference evidence="6 7" key="1">
    <citation type="submission" date="2021-01" db="EMBL/GenBank/DDBJ databases">
        <title>Cercospora kikuchii MAFF 305040 whole genome shotgun sequence.</title>
        <authorList>
            <person name="Kashiwa T."/>
            <person name="Suzuki T."/>
        </authorList>
    </citation>
    <scope>NUCLEOTIDE SEQUENCE [LARGE SCALE GENOMIC DNA]</scope>
    <source>
        <strain evidence="6 7">MAFF 305040</strain>
    </source>
</reference>
<keyword evidence="1" id="KW-0479">Metal-binding</keyword>
<dbReference type="Proteomes" id="UP000825890">
    <property type="component" value="Unassembled WGS sequence"/>
</dbReference>
<keyword evidence="7" id="KW-1185">Reference proteome</keyword>
<dbReference type="GO" id="GO:0043161">
    <property type="term" value="P:proteasome-mediated ubiquitin-dependent protein catabolic process"/>
    <property type="evidence" value="ECO:0007669"/>
    <property type="project" value="TreeGrafter"/>
</dbReference>
<dbReference type="Pfam" id="PF13639">
    <property type="entry name" value="zf-RING_2"/>
    <property type="match status" value="1"/>
</dbReference>
<dbReference type="InterPro" id="IPR017907">
    <property type="entry name" value="Znf_RING_CS"/>
</dbReference>
<accession>A0A9P3C5E2</accession>
<dbReference type="OrthoDB" id="3646777at2759"/>
<protein>
    <recommendedName>
        <fullName evidence="5">RING-type domain-containing protein</fullName>
    </recommendedName>
</protein>
<dbReference type="PANTHER" id="PTHR22763">
    <property type="entry name" value="RING ZINC FINGER PROTEIN"/>
    <property type="match status" value="1"/>
</dbReference>
<comment type="caution">
    <text evidence="6">The sequence shown here is derived from an EMBL/GenBank/DDBJ whole genome shotgun (WGS) entry which is preliminary data.</text>
</comment>
<sequence>MSLLSRRDYMSQLAIEDCDICHEPMTDPARTNCRHFYCFECLKAWLESNNSCPTCRAQLFEEIEPRTVQDAEQQGDRTQTFPEIPAGQRMETMRNLNEMIARLRIPEASVSRLEEPQTPAPAVDRATEQIADQPQSLGEMGRVHRDHRAAAPADEEGELSYDAIVAYSQEFQARAEQSPPTVTFEGFAMSRLLERLVPEQHARPDWHEQLRTRAVRYTFTVEDEVARLTRASCDPPSWARGISYNPANRPLVSAYCARQREWFRKVRDVFRSVSAETLSREVGRLMQEEVDHPLEELRLRITCL</sequence>
<dbReference type="InterPro" id="IPR001841">
    <property type="entry name" value="Znf_RING"/>
</dbReference>
<dbReference type="PROSITE" id="PS50089">
    <property type="entry name" value="ZF_RING_2"/>
    <property type="match status" value="1"/>
</dbReference>
<gene>
    <name evidence="6" type="ORF">CKM354_000012200</name>
</gene>
<keyword evidence="3" id="KW-0862">Zinc</keyword>
<evidence type="ECO:0000256" key="4">
    <source>
        <dbReference type="PROSITE-ProRule" id="PRU00175"/>
    </source>
</evidence>
<proteinExistence type="predicted"/>
<organism evidence="6 7">
    <name type="scientific">Cercospora kikuchii</name>
    <dbReference type="NCBI Taxonomy" id="84275"/>
    <lineage>
        <taxon>Eukaryota</taxon>
        <taxon>Fungi</taxon>
        <taxon>Dikarya</taxon>
        <taxon>Ascomycota</taxon>
        <taxon>Pezizomycotina</taxon>
        <taxon>Dothideomycetes</taxon>
        <taxon>Dothideomycetidae</taxon>
        <taxon>Mycosphaerellales</taxon>
        <taxon>Mycosphaerellaceae</taxon>
        <taxon>Cercospora</taxon>
    </lineage>
</organism>
<evidence type="ECO:0000256" key="2">
    <source>
        <dbReference type="ARBA" id="ARBA00022771"/>
    </source>
</evidence>
<evidence type="ECO:0000256" key="3">
    <source>
        <dbReference type="ARBA" id="ARBA00022833"/>
    </source>
</evidence>